<reference evidence="4 5" key="1">
    <citation type="submission" date="2022-12" db="EMBL/GenBank/DDBJ databases">
        <title>Chromosome-level genome of Tegillarca granosa.</title>
        <authorList>
            <person name="Kim J."/>
        </authorList>
    </citation>
    <scope>NUCLEOTIDE SEQUENCE [LARGE SCALE GENOMIC DNA]</scope>
    <source>
        <strain evidence="4">Teg-2019</strain>
        <tissue evidence="4">Adductor muscle</tissue>
    </source>
</reference>
<dbReference type="Gene3D" id="1.25.50.20">
    <property type="match status" value="2"/>
</dbReference>
<dbReference type="PANTHER" id="PTHR11533:SF294">
    <property type="entry name" value="THYROTROPIN-RELEASING HORMONE-DEGRADING ECTOENZYME"/>
    <property type="match status" value="1"/>
</dbReference>
<accession>A0ABQ9FDI9</accession>
<gene>
    <name evidence="4" type="ORF">KUTeg_007530</name>
</gene>
<keyword evidence="5" id="KW-1185">Reference proteome</keyword>
<evidence type="ECO:0000256" key="1">
    <source>
        <dbReference type="ARBA" id="ARBA00010136"/>
    </source>
</evidence>
<evidence type="ECO:0000259" key="3">
    <source>
        <dbReference type="Pfam" id="PF11838"/>
    </source>
</evidence>
<feature type="domain" description="ERAP1-like C-terminal" evidence="3">
    <location>
        <begin position="260"/>
        <end position="426"/>
    </location>
</feature>
<protein>
    <recommendedName>
        <fullName evidence="6">Aminopeptidase N</fullName>
    </recommendedName>
</protein>
<name>A0ABQ9FDI9_TEGGR</name>
<evidence type="ECO:0000313" key="5">
    <source>
        <dbReference type="Proteomes" id="UP001217089"/>
    </source>
</evidence>
<evidence type="ECO:0000259" key="2">
    <source>
        <dbReference type="Pfam" id="PF01433"/>
    </source>
</evidence>
<dbReference type="SUPFAM" id="SSF55486">
    <property type="entry name" value="Metalloproteases ('zincins'), catalytic domain"/>
    <property type="match status" value="1"/>
</dbReference>
<comment type="caution">
    <text evidence="4">The sequence shown here is derived from an EMBL/GenBank/DDBJ whole genome shotgun (WGS) entry which is preliminary data.</text>
</comment>
<dbReference type="Gene3D" id="2.60.40.1910">
    <property type="match status" value="1"/>
</dbReference>
<dbReference type="InterPro" id="IPR024571">
    <property type="entry name" value="ERAP1-like_C_dom"/>
</dbReference>
<sequence length="470" mass="54924">MYGCNLFTQGASVIRMMWFFLGNGTFQRGMKKYLGENIYSNVAHDDLWIALTNQSLADGKTIDVKVIMDTWIKQMNYPVVNVSIESDGNILTKQSRFVINQGNRNHTETESELGYMWEIPFTYTTSVEKNFDKNDKDVEWIHLNESEKMIRSSIVTNDADFWIIGNIQQYGYYRVNYDQRNWKALTNQLNKNHTVIHLVNRAQMINDAWALVKAGMLGIRTALDLLSYLRQEEDYIPWYSAVKELEYVDDMLSYTALYGQYQSLITEEACKHGITACVVQAKSKFQRWIENPEINKLAPDIKETVLCTAIKESDYTVWNSVYNYYKTSPASEQSLLIRVLGCSKEPWIIRRYLGFSMDTNIIRKQDTHLVIRAVSANIYGRSIAWEFLQDNWLALLNYGIGPRRVGQLLVDTTRRFNTEHVNSLRAKYSNFERELSPYFNQAIETVGNNWNWISNNYNQIEDWLITHREI</sequence>
<dbReference type="Pfam" id="PF01433">
    <property type="entry name" value="Peptidase_M1"/>
    <property type="match status" value="1"/>
</dbReference>
<organism evidence="4 5">
    <name type="scientific">Tegillarca granosa</name>
    <name type="common">Malaysian cockle</name>
    <name type="synonym">Anadara granosa</name>
    <dbReference type="NCBI Taxonomy" id="220873"/>
    <lineage>
        <taxon>Eukaryota</taxon>
        <taxon>Metazoa</taxon>
        <taxon>Spiralia</taxon>
        <taxon>Lophotrochozoa</taxon>
        <taxon>Mollusca</taxon>
        <taxon>Bivalvia</taxon>
        <taxon>Autobranchia</taxon>
        <taxon>Pteriomorphia</taxon>
        <taxon>Arcoida</taxon>
        <taxon>Arcoidea</taxon>
        <taxon>Arcidae</taxon>
        <taxon>Tegillarca</taxon>
    </lineage>
</organism>
<dbReference type="Pfam" id="PF11838">
    <property type="entry name" value="ERAP1_C"/>
    <property type="match status" value="1"/>
</dbReference>
<comment type="similarity">
    <text evidence="1">Belongs to the peptidase M1 family.</text>
</comment>
<dbReference type="EMBL" id="JARBDR010000337">
    <property type="protein sequence ID" value="KAJ8315380.1"/>
    <property type="molecule type" value="Genomic_DNA"/>
</dbReference>
<dbReference type="InterPro" id="IPR050344">
    <property type="entry name" value="Peptidase_M1_aminopeptidases"/>
</dbReference>
<dbReference type="InterPro" id="IPR014782">
    <property type="entry name" value="Peptidase_M1_dom"/>
</dbReference>
<dbReference type="Proteomes" id="UP001217089">
    <property type="component" value="Unassembled WGS sequence"/>
</dbReference>
<proteinExistence type="inferred from homology"/>
<dbReference type="PANTHER" id="PTHR11533">
    <property type="entry name" value="PROTEASE M1 ZINC METALLOPROTEASE"/>
    <property type="match status" value="1"/>
</dbReference>
<evidence type="ECO:0008006" key="6">
    <source>
        <dbReference type="Google" id="ProtNLM"/>
    </source>
</evidence>
<feature type="domain" description="Peptidase M1 membrane alanine aminopeptidase" evidence="2">
    <location>
        <begin position="2"/>
        <end position="71"/>
    </location>
</feature>
<evidence type="ECO:0000313" key="4">
    <source>
        <dbReference type="EMBL" id="KAJ8315380.1"/>
    </source>
</evidence>
<dbReference type="InterPro" id="IPR027268">
    <property type="entry name" value="Peptidase_M4/M1_CTD_sf"/>
</dbReference>
<dbReference type="Gene3D" id="1.10.390.10">
    <property type="entry name" value="Neutral Protease Domain 2"/>
    <property type="match status" value="1"/>
</dbReference>